<name>A0A9N7UTR9_PLEPL</name>
<proteinExistence type="predicted"/>
<feature type="region of interest" description="Disordered" evidence="1">
    <location>
        <begin position="1"/>
        <end position="43"/>
    </location>
</feature>
<accession>A0A9N7UTR9</accession>
<dbReference type="EMBL" id="CADEAL010001868">
    <property type="protein sequence ID" value="CAB1436227.1"/>
    <property type="molecule type" value="Genomic_DNA"/>
</dbReference>
<dbReference type="Proteomes" id="UP001153269">
    <property type="component" value="Unassembled WGS sequence"/>
</dbReference>
<reference evidence="2" key="1">
    <citation type="submission" date="2020-03" db="EMBL/GenBank/DDBJ databases">
        <authorList>
            <person name="Weist P."/>
        </authorList>
    </citation>
    <scope>NUCLEOTIDE SEQUENCE</scope>
</reference>
<feature type="compositionally biased region" description="Basic and acidic residues" evidence="1">
    <location>
        <begin position="1"/>
        <end position="18"/>
    </location>
</feature>
<protein>
    <submittedName>
        <fullName evidence="2">Uncharacterized protein</fullName>
    </submittedName>
</protein>
<evidence type="ECO:0000256" key="1">
    <source>
        <dbReference type="SAM" id="MobiDB-lite"/>
    </source>
</evidence>
<feature type="compositionally biased region" description="Polar residues" evidence="1">
    <location>
        <begin position="21"/>
        <end position="30"/>
    </location>
</feature>
<gene>
    <name evidence="2" type="ORF">PLEPLA_LOCUS24262</name>
</gene>
<evidence type="ECO:0000313" key="2">
    <source>
        <dbReference type="EMBL" id="CAB1436227.1"/>
    </source>
</evidence>
<keyword evidence="3" id="KW-1185">Reference proteome</keyword>
<dbReference type="AlphaFoldDB" id="A0A9N7UTR9"/>
<evidence type="ECO:0000313" key="3">
    <source>
        <dbReference type="Proteomes" id="UP001153269"/>
    </source>
</evidence>
<organism evidence="2 3">
    <name type="scientific">Pleuronectes platessa</name>
    <name type="common">European plaice</name>
    <dbReference type="NCBI Taxonomy" id="8262"/>
    <lineage>
        <taxon>Eukaryota</taxon>
        <taxon>Metazoa</taxon>
        <taxon>Chordata</taxon>
        <taxon>Craniata</taxon>
        <taxon>Vertebrata</taxon>
        <taxon>Euteleostomi</taxon>
        <taxon>Actinopterygii</taxon>
        <taxon>Neopterygii</taxon>
        <taxon>Teleostei</taxon>
        <taxon>Neoteleostei</taxon>
        <taxon>Acanthomorphata</taxon>
        <taxon>Carangaria</taxon>
        <taxon>Pleuronectiformes</taxon>
        <taxon>Pleuronectoidei</taxon>
        <taxon>Pleuronectidae</taxon>
        <taxon>Pleuronectes</taxon>
    </lineage>
</organism>
<comment type="caution">
    <text evidence="2">The sequence shown here is derived from an EMBL/GenBank/DDBJ whole genome shotgun (WGS) entry which is preliminary data.</text>
</comment>
<sequence length="305" mass="32352">MGQNKEQVRAPNRPEMKAVTEASQRCSQATPDPPARAGKGGAHAAAQLLGCGWRMKDSSQLSEDSSAAEASRKPAACLMTSWSSPLFLFCCFFATAKKQQTSPPSRSEVSDSETDQWPAGLGYCPGAMLWQAEQGTGTKLRRGTLLGLHTAPPNSLQIRKQATAPAAVNGNISPAMDGQCVLMDKAQPLVLNPFMTGHSSTVPCKNMVTLSVVRRPQNGQSDMAFLIDRELSCCQLDAGLLSISGRPLPGPSPSQTRQSRSLTVAITPTPLPSRAAQTGTRSYCPLFATASHASARPELDTLQTA</sequence>